<dbReference type="AlphaFoldDB" id="A0A5B7EGA9"/>
<organism evidence="2 3">
    <name type="scientific">Portunus trituberculatus</name>
    <name type="common">Swimming crab</name>
    <name type="synonym">Neptunus trituberculatus</name>
    <dbReference type="NCBI Taxonomy" id="210409"/>
    <lineage>
        <taxon>Eukaryota</taxon>
        <taxon>Metazoa</taxon>
        <taxon>Ecdysozoa</taxon>
        <taxon>Arthropoda</taxon>
        <taxon>Crustacea</taxon>
        <taxon>Multicrustacea</taxon>
        <taxon>Malacostraca</taxon>
        <taxon>Eumalacostraca</taxon>
        <taxon>Eucarida</taxon>
        <taxon>Decapoda</taxon>
        <taxon>Pleocyemata</taxon>
        <taxon>Brachyura</taxon>
        <taxon>Eubrachyura</taxon>
        <taxon>Portunoidea</taxon>
        <taxon>Portunidae</taxon>
        <taxon>Portuninae</taxon>
        <taxon>Portunus</taxon>
    </lineage>
</organism>
<keyword evidence="3" id="KW-1185">Reference proteome</keyword>
<gene>
    <name evidence="2" type="primary">mRpL11_1</name>
    <name evidence="2" type="ORF">E2C01_026730</name>
</gene>
<evidence type="ECO:0000313" key="2">
    <source>
        <dbReference type="EMBL" id="MPC33381.1"/>
    </source>
</evidence>
<proteinExistence type="predicted"/>
<dbReference type="EMBL" id="VSRR010002824">
    <property type="protein sequence ID" value="MPC33381.1"/>
    <property type="molecule type" value="Genomic_DNA"/>
</dbReference>
<keyword evidence="2" id="KW-0687">Ribonucleoprotein</keyword>
<name>A0A5B7EGA9_PORTR</name>
<sequence length="75" mass="8988">MGHYLESLWEAHLNLGQLNQVVRDLDAKEYEEFLNERKLVVEEQQQELQEKKEANQTYLPQDHNNDAQQEKATQY</sequence>
<protein>
    <submittedName>
        <fullName evidence="2">39S ribosomal protein L11, mitochondrial</fullName>
    </submittedName>
</protein>
<dbReference type="Proteomes" id="UP000324222">
    <property type="component" value="Unassembled WGS sequence"/>
</dbReference>
<comment type="caution">
    <text evidence="2">The sequence shown here is derived from an EMBL/GenBank/DDBJ whole genome shotgun (WGS) entry which is preliminary data.</text>
</comment>
<keyword evidence="2" id="KW-0689">Ribosomal protein</keyword>
<evidence type="ECO:0000256" key="1">
    <source>
        <dbReference type="SAM" id="MobiDB-lite"/>
    </source>
</evidence>
<reference evidence="2 3" key="1">
    <citation type="submission" date="2019-05" db="EMBL/GenBank/DDBJ databases">
        <title>Another draft genome of Portunus trituberculatus and its Hox gene families provides insights of decapod evolution.</title>
        <authorList>
            <person name="Jeong J.-H."/>
            <person name="Song I."/>
            <person name="Kim S."/>
            <person name="Choi T."/>
            <person name="Kim D."/>
            <person name="Ryu S."/>
            <person name="Kim W."/>
        </authorList>
    </citation>
    <scope>NUCLEOTIDE SEQUENCE [LARGE SCALE GENOMIC DNA]</scope>
    <source>
        <tissue evidence="2">Muscle</tissue>
    </source>
</reference>
<accession>A0A5B7EGA9</accession>
<feature type="region of interest" description="Disordered" evidence="1">
    <location>
        <begin position="45"/>
        <end position="75"/>
    </location>
</feature>
<dbReference type="GO" id="GO:0005840">
    <property type="term" value="C:ribosome"/>
    <property type="evidence" value="ECO:0007669"/>
    <property type="project" value="UniProtKB-KW"/>
</dbReference>
<evidence type="ECO:0000313" key="3">
    <source>
        <dbReference type="Proteomes" id="UP000324222"/>
    </source>
</evidence>